<gene>
    <name evidence="17" type="ORF">K505DRAFT_365837</name>
</gene>
<comment type="catalytic activity">
    <reaction evidence="14">
        <text>[(1-&gt;4)-beta-D-glucosyl]n+m + reduced acceptor + O2 = 4-dehydro-beta-D-glucosyl-[(1-&gt;4)-beta-D-glucosyl]n-1 + [(1-&gt;4)-beta-D-glucosyl]m + acceptor + H2O.</text>
        <dbReference type="EC" id="1.14.99.56"/>
    </reaction>
</comment>
<evidence type="ECO:0000313" key="18">
    <source>
        <dbReference type="Proteomes" id="UP000799757"/>
    </source>
</evidence>
<evidence type="ECO:0000256" key="1">
    <source>
        <dbReference type="ARBA" id="ARBA00001973"/>
    </source>
</evidence>
<dbReference type="AlphaFoldDB" id="A0A6A6WZ74"/>
<dbReference type="GO" id="GO:0030245">
    <property type="term" value="P:cellulose catabolic process"/>
    <property type="evidence" value="ECO:0007669"/>
    <property type="project" value="UniProtKB-KW"/>
</dbReference>
<keyword evidence="10" id="KW-1015">Disulfide bond</keyword>
<evidence type="ECO:0000256" key="4">
    <source>
        <dbReference type="ARBA" id="ARBA00022723"/>
    </source>
</evidence>
<keyword evidence="3" id="KW-0964">Secreted</keyword>
<keyword evidence="4" id="KW-0479">Metal-binding</keyword>
<dbReference type="OrthoDB" id="5271017at2759"/>
<evidence type="ECO:0000256" key="12">
    <source>
        <dbReference type="ARBA" id="ARBA00023326"/>
    </source>
</evidence>
<keyword evidence="5" id="KW-0732">Signal</keyword>
<evidence type="ECO:0000256" key="13">
    <source>
        <dbReference type="ARBA" id="ARBA00044502"/>
    </source>
</evidence>
<evidence type="ECO:0000313" key="17">
    <source>
        <dbReference type="EMBL" id="KAF2789193.1"/>
    </source>
</evidence>
<accession>A0A6A6WZ74</accession>
<keyword evidence="11" id="KW-0119">Carbohydrate metabolism</keyword>
<feature type="non-terminal residue" evidence="17">
    <location>
        <position position="1"/>
    </location>
</feature>
<evidence type="ECO:0000256" key="9">
    <source>
        <dbReference type="ARBA" id="ARBA00023033"/>
    </source>
</evidence>
<keyword evidence="6" id="KW-0136">Cellulose degradation</keyword>
<evidence type="ECO:0000256" key="11">
    <source>
        <dbReference type="ARBA" id="ARBA00023277"/>
    </source>
</evidence>
<organism evidence="17 18">
    <name type="scientific">Melanomma pulvis-pyrius CBS 109.77</name>
    <dbReference type="NCBI Taxonomy" id="1314802"/>
    <lineage>
        <taxon>Eukaryota</taxon>
        <taxon>Fungi</taxon>
        <taxon>Dikarya</taxon>
        <taxon>Ascomycota</taxon>
        <taxon>Pezizomycotina</taxon>
        <taxon>Dothideomycetes</taxon>
        <taxon>Pleosporomycetidae</taxon>
        <taxon>Pleosporales</taxon>
        <taxon>Melanommataceae</taxon>
        <taxon>Melanomma</taxon>
    </lineage>
</organism>
<evidence type="ECO:0000256" key="15">
    <source>
        <dbReference type="ARBA" id="ARBA00047174"/>
    </source>
</evidence>
<evidence type="ECO:0000256" key="8">
    <source>
        <dbReference type="ARBA" id="ARBA00023008"/>
    </source>
</evidence>
<dbReference type="EC" id="1.14.99.56" evidence="15"/>
<proteinExistence type="inferred from homology"/>
<keyword evidence="8" id="KW-0186">Copper</keyword>
<feature type="domain" description="Auxiliary Activity family 9 catalytic" evidence="16">
    <location>
        <begin position="2"/>
        <end position="77"/>
    </location>
</feature>
<reference evidence="17" key="1">
    <citation type="journal article" date="2020" name="Stud. Mycol.">
        <title>101 Dothideomycetes genomes: a test case for predicting lifestyles and emergence of pathogens.</title>
        <authorList>
            <person name="Haridas S."/>
            <person name="Albert R."/>
            <person name="Binder M."/>
            <person name="Bloem J."/>
            <person name="Labutti K."/>
            <person name="Salamov A."/>
            <person name="Andreopoulos B."/>
            <person name="Baker S."/>
            <person name="Barry K."/>
            <person name="Bills G."/>
            <person name="Bluhm B."/>
            <person name="Cannon C."/>
            <person name="Castanera R."/>
            <person name="Culley D."/>
            <person name="Daum C."/>
            <person name="Ezra D."/>
            <person name="Gonzalez J."/>
            <person name="Henrissat B."/>
            <person name="Kuo A."/>
            <person name="Liang C."/>
            <person name="Lipzen A."/>
            <person name="Lutzoni F."/>
            <person name="Magnuson J."/>
            <person name="Mondo S."/>
            <person name="Nolan M."/>
            <person name="Ohm R."/>
            <person name="Pangilinan J."/>
            <person name="Park H.-J."/>
            <person name="Ramirez L."/>
            <person name="Alfaro M."/>
            <person name="Sun H."/>
            <person name="Tritt A."/>
            <person name="Yoshinaga Y."/>
            <person name="Zwiers L.-H."/>
            <person name="Turgeon B."/>
            <person name="Goodwin S."/>
            <person name="Spatafora J."/>
            <person name="Crous P."/>
            <person name="Grigoriev I."/>
        </authorList>
    </citation>
    <scope>NUCLEOTIDE SEQUENCE</scope>
    <source>
        <strain evidence="17">CBS 109.77</strain>
    </source>
</reference>
<dbReference type="InterPro" id="IPR005103">
    <property type="entry name" value="AA9_LPMO"/>
</dbReference>
<keyword evidence="9 17" id="KW-0503">Monooxygenase</keyword>
<dbReference type="GO" id="GO:0004497">
    <property type="term" value="F:monooxygenase activity"/>
    <property type="evidence" value="ECO:0007669"/>
    <property type="project" value="UniProtKB-KW"/>
</dbReference>
<comment type="subcellular location">
    <subcellularLocation>
        <location evidence="2">Secreted</location>
    </subcellularLocation>
</comment>
<evidence type="ECO:0000259" key="16">
    <source>
        <dbReference type="Pfam" id="PF03443"/>
    </source>
</evidence>
<comment type="cofactor">
    <cofactor evidence="1">
        <name>Cu(2+)</name>
        <dbReference type="ChEBI" id="CHEBI:29036"/>
    </cofactor>
</comment>
<dbReference type="Proteomes" id="UP000799757">
    <property type="component" value="Unassembled WGS sequence"/>
</dbReference>
<name>A0A6A6WZ74_9PLEO</name>
<protein>
    <recommendedName>
        <fullName evidence="15">lytic cellulose monooxygenase (C4-dehydrogenating)</fullName>
        <ecNumber evidence="15">1.14.99.56</ecNumber>
    </recommendedName>
</protein>
<dbReference type="InterPro" id="IPR049892">
    <property type="entry name" value="AA9"/>
</dbReference>
<evidence type="ECO:0000256" key="10">
    <source>
        <dbReference type="ARBA" id="ARBA00023157"/>
    </source>
</evidence>
<dbReference type="PANTHER" id="PTHR33353:SF10">
    <property type="entry name" value="ENDO-BETA-1,4-GLUCANASE D"/>
    <property type="match status" value="1"/>
</dbReference>
<evidence type="ECO:0000256" key="14">
    <source>
        <dbReference type="ARBA" id="ARBA00045077"/>
    </source>
</evidence>
<comment type="similarity">
    <text evidence="13">Belongs to the polysaccharide monooxygenase AA9 family.</text>
</comment>
<keyword evidence="18" id="KW-1185">Reference proteome</keyword>
<dbReference type="PANTHER" id="PTHR33353">
    <property type="entry name" value="PUTATIVE (AFU_ORTHOLOGUE AFUA_1G12560)-RELATED"/>
    <property type="match status" value="1"/>
</dbReference>
<evidence type="ECO:0000256" key="2">
    <source>
        <dbReference type="ARBA" id="ARBA00004613"/>
    </source>
</evidence>
<dbReference type="Pfam" id="PF03443">
    <property type="entry name" value="AA9"/>
    <property type="match status" value="1"/>
</dbReference>
<dbReference type="GO" id="GO:0005576">
    <property type="term" value="C:extracellular region"/>
    <property type="evidence" value="ECO:0007669"/>
    <property type="project" value="UniProtKB-SubCell"/>
</dbReference>
<dbReference type="GO" id="GO:0046872">
    <property type="term" value="F:metal ion binding"/>
    <property type="evidence" value="ECO:0007669"/>
    <property type="project" value="UniProtKB-KW"/>
</dbReference>
<dbReference type="EMBL" id="MU002156">
    <property type="protein sequence ID" value="KAF2789193.1"/>
    <property type="molecule type" value="Genomic_DNA"/>
</dbReference>
<keyword evidence="12" id="KW-0624">Polysaccharide degradation</keyword>
<sequence length="92" mass="9568">QSTVSFTIPPAVPTGTYLIRVESIALHQAQNVGGAQMYLSCAQVKVTDGGNGAPAPLVAFPGAYKATDPGLRWSYYPVPTSYEAPGPAVWSG</sequence>
<evidence type="ECO:0000256" key="6">
    <source>
        <dbReference type="ARBA" id="ARBA00023001"/>
    </source>
</evidence>
<evidence type="ECO:0000256" key="3">
    <source>
        <dbReference type="ARBA" id="ARBA00022525"/>
    </source>
</evidence>
<evidence type="ECO:0000256" key="7">
    <source>
        <dbReference type="ARBA" id="ARBA00023002"/>
    </source>
</evidence>
<keyword evidence="7" id="KW-0560">Oxidoreductase</keyword>
<dbReference type="Gene3D" id="2.70.50.70">
    <property type="match status" value="1"/>
</dbReference>
<evidence type="ECO:0000256" key="5">
    <source>
        <dbReference type="ARBA" id="ARBA00022729"/>
    </source>
</evidence>